<proteinExistence type="predicted"/>
<dbReference type="AlphaFoldDB" id="A0A0F6IHN8"/>
<evidence type="ECO:0000313" key="2">
    <source>
        <dbReference type="Proteomes" id="UP000012164"/>
    </source>
</evidence>
<organism evidence="1 2">
    <name type="scientific">Leptospira interrogans str. FPW1039</name>
    <dbReference type="NCBI Taxonomy" id="1193040"/>
    <lineage>
        <taxon>Bacteria</taxon>
        <taxon>Pseudomonadati</taxon>
        <taxon>Spirochaetota</taxon>
        <taxon>Spirochaetia</taxon>
        <taxon>Leptospirales</taxon>
        <taxon>Leptospiraceae</taxon>
        <taxon>Leptospira</taxon>
    </lineage>
</organism>
<dbReference type="AntiFam" id="ANF00056">
    <property type="entry name" value="Translation of DNA repeat"/>
</dbReference>
<name>A0A0F6IHN8_LEPIR</name>
<accession>A0A0F6IHN8</accession>
<comment type="caution">
    <text evidence="1">The sequence shown here is derived from an EMBL/GenBank/DDBJ whole genome shotgun (WGS) entry which is preliminary data.</text>
</comment>
<gene>
    <name evidence="1" type="ORF">LEP1GSC079_0512</name>
</gene>
<evidence type="ECO:0000313" key="1">
    <source>
        <dbReference type="EMBL" id="EMJ37563.1"/>
    </source>
</evidence>
<dbReference type="Proteomes" id="UP000012164">
    <property type="component" value="Unassembled WGS sequence"/>
</dbReference>
<reference evidence="1 2" key="1">
    <citation type="submission" date="2013-01" db="EMBL/GenBank/DDBJ databases">
        <authorList>
            <person name="Harkins D.M."/>
            <person name="Durkin A.S."/>
            <person name="Brinkac L.M."/>
            <person name="Haft D.H."/>
            <person name="Selengut J.D."/>
            <person name="Sanka R."/>
            <person name="DePew J."/>
            <person name="Purushe J."/>
            <person name="Peacock S.J."/>
            <person name="Thaipadungpanit J."/>
            <person name="Wuthiekanun V.W."/>
            <person name="Day N.P."/>
            <person name="Vinetz J.M."/>
            <person name="Sutton G.G."/>
            <person name="Nierman W.C."/>
            <person name="Fouts D.E."/>
        </authorList>
    </citation>
    <scope>NUCLEOTIDE SEQUENCE [LARGE SCALE GENOMIC DNA]</scope>
    <source>
        <strain evidence="1 2">FPW1039</strain>
    </source>
</reference>
<sequence length="55" mass="6658">MQPYCILLKISKELSCKFFEVLRQALSNFQLFVFGFHFSHQKMHENNTKMNNEFL</sequence>
<protein>
    <submittedName>
        <fullName evidence="1">Uncharacterized protein</fullName>
    </submittedName>
</protein>
<dbReference type="EMBL" id="AKWR02000080">
    <property type="protein sequence ID" value="EMJ37563.1"/>
    <property type="molecule type" value="Genomic_DNA"/>
</dbReference>